<organism evidence="3 4">
    <name type="scientific">Capsella rubella</name>
    <dbReference type="NCBI Taxonomy" id="81985"/>
    <lineage>
        <taxon>Eukaryota</taxon>
        <taxon>Viridiplantae</taxon>
        <taxon>Streptophyta</taxon>
        <taxon>Embryophyta</taxon>
        <taxon>Tracheophyta</taxon>
        <taxon>Spermatophyta</taxon>
        <taxon>Magnoliopsida</taxon>
        <taxon>eudicotyledons</taxon>
        <taxon>Gunneridae</taxon>
        <taxon>Pentapetalae</taxon>
        <taxon>rosids</taxon>
        <taxon>malvids</taxon>
        <taxon>Brassicales</taxon>
        <taxon>Brassicaceae</taxon>
        <taxon>Camelineae</taxon>
        <taxon>Capsella</taxon>
    </lineage>
</organism>
<dbReference type="Gene3D" id="1.10.10.60">
    <property type="entry name" value="Homeodomain-like"/>
    <property type="match status" value="1"/>
</dbReference>
<keyword evidence="4" id="KW-1185">Reference proteome</keyword>
<proteinExistence type="predicted"/>
<evidence type="ECO:0000313" key="4">
    <source>
        <dbReference type="Proteomes" id="UP000029121"/>
    </source>
</evidence>
<feature type="region of interest" description="Disordered" evidence="1">
    <location>
        <begin position="374"/>
        <end position="395"/>
    </location>
</feature>
<gene>
    <name evidence="3" type="ORF">CARUB_v10025047mg</name>
</gene>
<dbReference type="SMART" id="SM00595">
    <property type="entry name" value="MADF"/>
    <property type="match status" value="1"/>
</dbReference>
<dbReference type="PANTHER" id="PTHR31307">
    <property type="entry name" value="TRIHELIX TRANSCRIPTION FACTOR ASIL2"/>
    <property type="match status" value="1"/>
</dbReference>
<feature type="region of interest" description="Disordered" evidence="1">
    <location>
        <begin position="1"/>
        <end position="65"/>
    </location>
</feature>
<accession>R0FV43</accession>
<dbReference type="FunFam" id="1.10.10.60:FF:000152">
    <property type="entry name" value="Trihelix transcription factor ASIL2"/>
    <property type="match status" value="1"/>
</dbReference>
<dbReference type="PANTHER" id="PTHR31307:SF49">
    <property type="entry name" value="ALCOHOL DEHYDROGENASE TRANSCRIPTION FACTOR MYB_SANT-LIKE FAMILY PROTEIN"/>
    <property type="match status" value="1"/>
</dbReference>
<feature type="compositionally biased region" description="Low complexity" evidence="1">
    <location>
        <begin position="385"/>
        <end position="395"/>
    </location>
</feature>
<feature type="region of interest" description="Disordered" evidence="1">
    <location>
        <begin position="165"/>
        <end position="199"/>
    </location>
</feature>
<dbReference type="OrthoDB" id="1901794at2759"/>
<feature type="compositionally biased region" description="Polar residues" evidence="1">
    <location>
        <begin position="252"/>
        <end position="264"/>
    </location>
</feature>
<protein>
    <recommendedName>
        <fullName evidence="2">Myb-like domain-containing protein</fullName>
    </recommendedName>
</protein>
<reference evidence="4" key="1">
    <citation type="journal article" date="2013" name="Nat. Genet.">
        <title>The Capsella rubella genome and the genomic consequences of rapid mating system evolution.</title>
        <authorList>
            <person name="Slotte T."/>
            <person name="Hazzouri K.M."/>
            <person name="Agren J.A."/>
            <person name="Koenig D."/>
            <person name="Maumus F."/>
            <person name="Guo Y.L."/>
            <person name="Steige K."/>
            <person name="Platts A.E."/>
            <person name="Escobar J.S."/>
            <person name="Newman L.K."/>
            <person name="Wang W."/>
            <person name="Mandakova T."/>
            <person name="Vello E."/>
            <person name="Smith L.M."/>
            <person name="Henz S.R."/>
            <person name="Steffen J."/>
            <person name="Takuno S."/>
            <person name="Brandvain Y."/>
            <person name="Coop G."/>
            <person name="Andolfatto P."/>
            <person name="Hu T.T."/>
            <person name="Blanchette M."/>
            <person name="Clark R.M."/>
            <person name="Quesneville H."/>
            <person name="Nordborg M."/>
            <person name="Gaut B.S."/>
            <person name="Lysak M.A."/>
            <person name="Jenkins J."/>
            <person name="Grimwood J."/>
            <person name="Chapman J."/>
            <person name="Prochnik S."/>
            <person name="Shu S."/>
            <person name="Rokhsar D."/>
            <person name="Schmutz J."/>
            <person name="Weigel D."/>
            <person name="Wright S.I."/>
        </authorList>
    </citation>
    <scope>NUCLEOTIDE SEQUENCE [LARGE SCALE GENOMIC DNA]</scope>
    <source>
        <strain evidence="4">cv. Monte Gargano</strain>
    </source>
</reference>
<evidence type="ECO:0000256" key="1">
    <source>
        <dbReference type="SAM" id="MobiDB-lite"/>
    </source>
</evidence>
<sequence>MSDPDSPMNQDPIADPSPVRIESSPRALVPPPLSSAAQDDDSAEPASVADLKSASVPVAAAKNSRRLPPPCWSLEETIALIDGYRDKWYDLNRGNLKANHWEEVAEAVGASCPDVTPKKTAVQCRHKMEKLRKRYRTEIQRARSVPVARFISSWVHFKRMEAMENRPEIKQGNESGEEDHDDGNYTARYQFKNGGGGGSVARTTPRFFNRNGTAGSGGGGSGSSGGIRIRIPTGVSIAQAGPRFPGKIDQKYTASPGSGMSSNPRLGRGLGAGGSNYSARVARLPEGGGGKRGRDMMMKTEEDDENDNDNDPMVEIASAIKLLGDTLLRTEQTRMEMTKEIEAMRRETEMKRTKMILESQQRLVEAFAKTIAENTEEKKKKARRMSSSSLAAADS</sequence>
<dbReference type="InterPro" id="IPR001005">
    <property type="entry name" value="SANT/Myb"/>
</dbReference>
<name>R0FV43_9BRAS</name>
<feature type="domain" description="Myb-like" evidence="2">
    <location>
        <begin position="72"/>
        <end position="132"/>
    </location>
</feature>
<dbReference type="Pfam" id="PF13837">
    <property type="entry name" value="Myb_DNA-bind_4"/>
    <property type="match status" value="1"/>
</dbReference>
<dbReference type="InterPro" id="IPR044822">
    <property type="entry name" value="Myb_DNA-bind_4"/>
</dbReference>
<evidence type="ECO:0000259" key="2">
    <source>
        <dbReference type="PROSITE" id="PS50090"/>
    </source>
</evidence>
<evidence type="ECO:0000313" key="3">
    <source>
        <dbReference type="EMBL" id="EOA26431.1"/>
    </source>
</evidence>
<dbReference type="Proteomes" id="UP000029121">
    <property type="component" value="Unassembled WGS sequence"/>
</dbReference>
<feature type="region of interest" description="Disordered" evidence="1">
    <location>
        <begin position="209"/>
        <end position="228"/>
    </location>
</feature>
<dbReference type="InterPro" id="IPR044823">
    <property type="entry name" value="ASIL1/2-like"/>
</dbReference>
<dbReference type="eggNOG" id="KOG4282">
    <property type="taxonomic scope" value="Eukaryota"/>
</dbReference>
<dbReference type="AlphaFoldDB" id="R0FV43"/>
<feature type="region of interest" description="Disordered" evidence="1">
    <location>
        <begin position="238"/>
        <end position="296"/>
    </location>
</feature>
<feature type="compositionally biased region" description="Gly residues" evidence="1">
    <location>
        <begin position="214"/>
        <end position="225"/>
    </location>
</feature>
<dbReference type="KEGG" id="crb:17888991"/>
<dbReference type="STRING" id="81985.R0FV43"/>
<dbReference type="EMBL" id="KB870808">
    <property type="protein sequence ID" value="EOA26431.1"/>
    <property type="molecule type" value="Genomic_DNA"/>
</dbReference>
<dbReference type="PROSITE" id="PS50090">
    <property type="entry name" value="MYB_LIKE"/>
    <property type="match status" value="1"/>
</dbReference>